<dbReference type="GO" id="GO:0005829">
    <property type="term" value="C:cytosol"/>
    <property type="evidence" value="ECO:0007669"/>
    <property type="project" value="GOC"/>
</dbReference>
<feature type="non-terminal residue" evidence="2">
    <location>
        <position position="1"/>
    </location>
</feature>
<dbReference type="AlphaFoldDB" id="A0A819T452"/>
<protein>
    <recommendedName>
        <fullName evidence="1">DOP1-like C-terminal domain-containing protein</fullName>
    </recommendedName>
</protein>
<dbReference type="InterPro" id="IPR040314">
    <property type="entry name" value="DOP1"/>
</dbReference>
<gene>
    <name evidence="2" type="ORF">OXD698_LOCUS33857</name>
</gene>
<dbReference type="Pfam" id="PF24598">
    <property type="entry name" value="DOP1_C"/>
    <property type="match status" value="1"/>
</dbReference>
<accession>A0A819T452</accession>
<dbReference type="GO" id="GO:0005768">
    <property type="term" value="C:endosome"/>
    <property type="evidence" value="ECO:0007669"/>
    <property type="project" value="TreeGrafter"/>
</dbReference>
<organism evidence="2 3">
    <name type="scientific">Adineta steineri</name>
    <dbReference type="NCBI Taxonomy" id="433720"/>
    <lineage>
        <taxon>Eukaryota</taxon>
        <taxon>Metazoa</taxon>
        <taxon>Spiralia</taxon>
        <taxon>Gnathifera</taxon>
        <taxon>Rotifera</taxon>
        <taxon>Eurotatoria</taxon>
        <taxon>Bdelloidea</taxon>
        <taxon>Adinetida</taxon>
        <taxon>Adinetidae</taxon>
        <taxon>Adineta</taxon>
    </lineage>
</organism>
<dbReference type="GO" id="GO:0006895">
    <property type="term" value="P:Golgi to endosome transport"/>
    <property type="evidence" value="ECO:0007669"/>
    <property type="project" value="InterPro"/>
</dbReference>
<dbReference type="EMBL" id="CAJOAZ010004746">
    <property type="protein sequence ID" value="CAF4073511.1"/>
    <property type="molecule type" value="Genomic_DNA"/>
</dbReference>
<dbReference type="PANTHER" id="PTHR14042:SF24">
    <property type="entry name" value="PROTEIN DOPEY-1 HOMOLOG"/>
    <property type="match status" value="1"/>
</dbReference>
<dbReference type="GO" id="GO:0005802">
    <property type="term" value="C:trans-Golgi network"/>
    <property type="evidence" value="ECO:0007669"/>
    <property type="project" value="TreeGrafter"/>
</dbReference>
<dbReference type="Proteomes" id="UP000663844">
    <property type="component" value="Unassembled WGS sequence"/>
</dbReference>
<comment type="caution">
    <text evidence="2">The sequence shown here is derived from an EMBL/GenBank/DDBJ whole genome shotgun (WGS) entry which is preliminary data.</text>
</comment>
<evidence type="ECO:0000313" key="2">
    <source>
        <dbReference type="EMBL" id="CAF4073511.1"/>
    </source>
</evidence>
<dbReference type="InterPro" id="IPR056457">
    <property type="entry name" value="DOP1_C"/>
</dbReference>
<evidence type="ECO:0000313" key="3">
    <source>
        <dbReference type="Proteomes" id="UP000663844"/>
    </source>
</evidence>
<name>A0A819T452_9BILA</name>
<reference evidence="2" key="1">
    <citation type="submission" date="2021-02" db="EMBL/GenBank/DDBJ databases">
        <authorList>
            <person name="Nowell W R."/>
        </authorList>
    </citation>
    <scope>NUCLEOTIDE SEQUENCE</scope>
</reference>
<sequence>HDVLNRINTIPIGLFSSKEYEQRSMLIKRFAFVIYASEKDEYNQYLPEILVCITDLLKLPQVPILYIQVFHFLRILLIRISSKNLISFWPIIMSELIQVLLQIEQDLLSDIDGNSRSYVQRMTTQEITLSNNPNLILKVYLYACKLLDILLAIPFSDIYQFQLFRSAFVDDHVKNYENSTLDTFITFSIRLSKLFEQKFQTIPIIQTSNFPLLRLRIISNISELFPFFNYLSKIHLYDNLYLKKDQIFLSDKTNAIETSILEDFLE</sequence>
<proteinExistence type="predicted"/>
<dbReference type="PANTHER" id="PTHR14042">
    <property type="entry name" value="DOPEY-RELATED"/>
    <property type="match status" value="1"/>
</dbReference>
<evidence type="ECO:0000259" key="1">
    <source>
        <dbReference type="Pfam" id="PF24598"/>
    </source>
</evidence>
<feature type="domain" description="DOP1-like C-terminal" evidence="1">
    <location>
        <begin position="9"/>
        <end position="241"/>
    </location>
</feature>